<dbReference type="RefSeq" id="WP_182303998.1">
    <property type="nucleotide sequence ID" value="NZ_CP041969.1"/>
</dbReference>
<dbReference type="EMBL" id="CP041969">
    <property type="protein sequence ID" value="QMV42348.1"/>
    <property type="molecule type" value="Genomic_DNA"/>
</dbReference>
<accession>A0A7G5BZG4</accession>
<dbReference type="KEGG" id="cchl:FPL14_14945"/>
<reference evidence="2 3" key="1">
    <citation type="submission" date="2019-07" db="EMBL/GenBank/DDBJ databases">
        <authorList>
            <person name="Kim J.K."/>
            <person name="Cheong H.-M."/>
            <person name="Choi Y."/>
            <person name="Hwang K.J."/>
            <person name="Lee S."/>
            <person name="Choi C."/>
        </authorList>
    </citation>
    <scope>NUCLEOTIDE SEQUENCE [LARGE SCALE GENOMIC DNA]</scope>
    <source>
        <strain evidence="2 3">KS 22</strain>
    </source>
</reference>
<dbReference type="InterPro" id="IPR000868">
    <property type="entry name" value="Isochorismatase-like_dom"/>
</dbReference>
<dbReference type="Gene3D" id="3.40.50.850">
    <property type="entry name" value="Isochorismatase-like"/>
    <property type="match status" value="1"/>
</dbReference>
<dbReference type="Proteomes" id="UP000515679">
    <property type="component" value="Chromosome"/>
</dbReference>
<name>A0A7G5BZG4_9BACL</name>
<gene>
    <name evidence="2" type="ORF">FPL14_14945</name>
</gene>
<sequence length="66" mass="7470">MCGVQTEYCVDTTVKSGYSHGYKVELARDCHSTYDSDELTAEQIVRHHNSVLAQFATIVDSRDIQF</sequence>
<dbReference type="Pfam" id="PF00857">
    <property type="entry name" value="Isochorismatase"/>
    <property type="match status" value="1"/>
</dbReference>
<dbReference type="AlphaFoldDB" id="A0A7G5BZG4"/>
<evidence type="ECO:0000313" key="3">
    <source>
        <dbReference type="Proteomes" id="UP000515679"/>
    </source>
</evidence>
<dbReference type="InterPro" id="IPR036380">
    <property type="entry name" value="Isochorismatase-like_sf"/>
</dbReference>
<evidence type="ECO:0000259" key="1">
    <source>
        <dbReference type="Pfam" id="PF00857"/>
    </source>
</evidence>
<organism evidence="2 3">
    <name type="scientific">Cohnella cholangitidis</name>
    <dbReference type="NCBI Taxonomy" id="2598458"/>
    <lineage>
        <taxon>Bacteria</taxon>
        <taxon>Bacillati</taxon>
        <taxon>Bacillota</taxon>
        <taxon>Bacilli</taxon>
        <taxon>Bacillales</taxon>
        <taxon>Paenibacillaceae</taxon>
        <taxon>Cohnella</taxon>
    </lineage>
</organism>
<proteinExistence type="predicted"/>
<protein>
    <submittedName>
        <fullName evidence="2">Isochorismatase family protein</fullName>
    </submittedName>
</protein>
<evidence type="ECO:0000313" key="2">
    <source>
        <dbReference type="EMBL" id="QMV42348.1"/>
    </source>
</evidence>
<feature type="domain" description="Isochorismatase-like" evidence="1">
    <location>
        <begin position="2"/>
        <end position="59"/>
    </location>
</feature>
<dbReference type="SUPFAM" id="SSF52499">
    <property type="entry name" value="Isochorismatase-like hydrolases"/>
    <property type="match status" value="1"/>
</dbReference>
<keyword evidence="3" id="KW-1185">Reference proteome</keyword>